<dbReference type="PROSITE" id="PS00108">
    <property type="entry name" value="PROTEIN_KINASE_ST"/>
    <property type="match status" value="1"/>
</dbReference>
<dbReference type="PROSITE" id="PS00107">
    <property type="entry name" value="PROTEIN_KINASE_ATP"/>
    <property type="match status" value="1"/>
</dbReference>
<dbReference type="InterPro" id="IPR011009">
    <property type="entry name" value="Kinase-like_dom_sf"/>
</dbReference>
<dbReference type="SMART" id="SM00220">
    <property type="entry name" value="S_TKc"/>
    <property type="match status" value="1"/>
</dbReference>
<feature type="region of interest" description="Disordered" evidence="5">
    <location>
        <begin position="58"/>
        <end position="89"/>
    </location>
</feature>
<keyword evidence="1 3" id="KW-0547">Nucleotide-binding</keyword>
<dbReference type="Gene3D" id="1.10.510.10">
    <property type="entry name" value="Transferase(Phosphotransferase) domain 1"/>
    <property type="match status" value="1"/>
</dbReference>
<evidence type="ECO:0000256" key="5">
    <source>
        <dbReference type="SAM" id="MobiDB-lite"/>
    </source>
</evidence>
<organism evidence="7 8">
    <name type="scientific">Prorocentrum cordatum</name>
    <dbReference type="NCBI Taxonomy" id="2364126"/>
    <lineage>
        <taxon>Eukaryota</taxon>
        <taxon>Sar</taxon>
        <taxon>Alveolata</taxon>
        <taxon>Dinophyceae</taxon>
        <taxon>Prorocentrales</taxon>
        <taxon>Prorocentraceae</taxon>
        <taxon>Prorocentrum</taxon>
    </lineage>
</organism>
<dbReference type="PANTHER" id="PTHR24361:SF613">
    <property type="entry name" value="NUCLEAR RECEPTOR-BINDING PROTEIN-RELATED"/>
    <property type="match status" value="1"/>
</dbReference>
<feature type="coiled-coil region" evidence="4">
    <location>
        <begin position="275"/>
        <end position="309"/>
    </location>
</feature>
<evidence type="ECO:0000256" key="1">
    <source>
        <dbReference type="ARBA" id="ARBA00022741"/>
    </source>
</evidence>
<evidence type="ECO:0000256" key="4">
    <source>
        <dbReference type="SAM" id="Coils"/>
    </source>
</evidence>
<dbReference type="Pfam" id="PF00069">
    <property type="entry name" value="Pkinase"/>
    <property type="match status" value="1"/>
</dbReference>
<dbReference type="Proteomes" id="UP001189429">
    <property type="component" value="Unassembled WGS sequence"/>
</dbReference>
<dbReference type="InterPro" id="IPR017441">
    <property type="entry name" value="Protein_kinase_ATP_BS"/>
</dbReference>
<evidence type="ECO:0000259" key="6">
    <source>
        <dbReference type="PROSITE" id="PS50011"/>
    </source>
</evidence>
<reference evidence="7" key="1">
    <citation type="submission" date="2023-10" db="EMBL/GenBank/DDBJ databases">
        <authorList>
            <person name="Chen Y."/>
            <person name="Shah S."/>
            <person name="Dougan E. K."/>
            <person name="Thang M."/>
            <person name="Chan C."/>
        </authorList>
    </citation>
    <scope>NUCLEOTIDE SEQUENCE [LARGE SCALE GENOMIC DNA]</scope>
</reference>
<evidence type="ECO:0000256" key="2">
    <source>
        <dbReference type="ARBA" id="ARBA00022840"/>
    </source>
</evidence>
<gene>
    <name evidence="7" type="ORF">PCOR1329_LOCUS51753</name>
</gene>
<evidence type="ECO:0000256" key="3">
    <source>
        <dbReference type="PROSITE-ProRule" id="PRU10141"/>
    </source>
</evidence>
<dbReference type="PROSITE" id="PS50011">
    <property type="entry name" value="PROTEIN_KINASE_DOM"/>
    <property type="match status" value="1"/>
</dbReference>
<dbReference type="EMBL" id="CAUYUJ010016283">
    <property type="protein sequence ID" value="CAK0863654.1"/>
    <property type="molecule type" value="Genomic_DNA"/>
</dbReference>
<dbReference type="InterPro" id="IPR053235">
    <property type="entry name" value="Ser_Thr_kinase"/>
</dbReference>
<dbReference type="InterPro" id="IPR000719">
    <property type="entry name" value="Prot_kinase_dom"/>
</dbReference>
<feature type="domain" description="Protein kinase" evidence="6">
    <location>
        <begin position="506"/>
        <end position="788"/>
    </location>
</feature>
<evidence type="ECO:0000313" key="7">
    <source>
        <dbReference type="EMBL" id="CAK0863654.1"/>
    </source>
</evidence>
<evidence type="ECO:0000313" key="8">
    <source>
        <dbReference type="Proteomes" id="UP001189429"/>
    </source>
</evidence>
<keyword evidence="2 3" id="KW-0067">ATP-binding</keyword>
<feature type="compositionally biased region" description="Basic and acidic residues" evidence="5">
    <location>
        <begin position="72"/>
        <end position="87"/>
    </location>
</feature>
<keyword evidence="8" id="KW-1185">Reference proteome</keyword>
<proteinExistence type="predicted"/>
<dbReference type="PANTHER" id="PTHR24361">
    <property type="entry name" value="MITOGEN-ACTIVATED KINASE KINASE KINASE"/>
    <property type="match status" value="1"/>
</dbReference>
<name>A0ABN9UUL6_9DINO</name>
<dbReference type="InterPro" id="IPR008271">
    <property type="entry name" value="Ser/Thr_kinase_AS"/>
</dbReference>
<dbReference type="SUPFAM" id="SSF56112">
    <property type="entry name" value="Protein kinase-like (PK-like)"/>
    <property type="match status" value="1"/>
</dbReference>
<comment type="caution">
    <text evidence="7">The sequence shown here is derived from an EMBL/GenBank/DDBJ whole genome shotgun (WGS) entry which is preliminary data.</text>
</comment>
<sequence length="831" mass="92304">MLTFMLAVSSASAPKMRSLAQEAQARELTALRQLLPLARELLGAQAESAERHVRNFVRDPHATDMPPWTGRAEPHPPRQSRRDERGRRNMVRAGSSLAIALEAASTRSDIPSAPGRLSGTRSCASLDAVLQEGAQADGMDSKQDRVIPKSRVYTAAGHPVLHHQDSSMSVMSASSFSDFNKKKKNFRMGPIVSGREFTENATGQAKNSVNLQFRADPKLQATPEVKEEDAMTYRTEDVLSNAEAKLVYTTHGSNGSDELGSFKGQPRSQALKSQNVWLKKELQGMQKELDKASEELKEAKSKLNTHTDLHQEQLEILRGFRKIISRTWDDWYSCPIEVHVFEDREGLRIDLEDICRILEIPCHSCGDTAKGQELLQELAERVDADRKKWTEILACDTTAGTGPVASWRSLRTDQGDGFCTRVVFLGALFLPHLPTQWVADGLFVALVSEAEEFVELGASLGATDEVDVRRKLKDKGIDEYLLYPVSQSAVEEMVRGSLQHQFRAEYLLVRQLGRGTMGVVYRAKRVSDGDCFALKEINTRKFNKQGQGDIIRQLETAQRFQWPTLVSVLDFWMVTKDRLMYCLMPLLSGGSLESHIMTAKQDGEPISFDQVEEWYVQALHGLSYMHWRGVLHRDVKPDNLLTEGDHGAVLKIGDMGSVRELPGQGPHPSPDTWVPAAVTTPGYAGPEAHTQAVYYSGSDLWSVGATFYEVFTLEPLVPAPDDPDTPETAISELVSQFDPSQLEMGPTAGNLDLIAEKDGGLVADLPELLRADPRARPSASELMRRPASAQVLRAVLEQKHGLPSFHFDEMTSIHEDWLEACRARGDPSTQV</sequence>
<accession>A0ABN9UUL6</accession>
<keyword evidence="4" id="KW-0175">Coiled coil</keyword>
<feature type="binding site" evidence="3">
    <location>
        <position position="535"/>
    </location>
    <ligand>
        <name>ATP</name>
        <dbReference type="ChEBI" id="CHEBI:30616"/>
    </ligand>
</feature>
<protein>
    <recommendedName>
        <fullName evidence="6">Protein kinase domain-containing protein</fullName>
    </recommendedName>
</protein>